<keyword evidence="7" id="KW-1185">Reference proteome</keyword>
<evidence type="ECO:0000256" key="4">
    <source>
        <dbReference type="SAM" id="Phobius"/>
    </source>
</evidence>
<reference evidence="6" key="1">
    <citation type="journal article" date="2021" name="J Fungi (Basel)">
        <title>Virulence traits and population genomics of the black yeast Aureobasidium melanogenum.</title>
        <authorList>
            <person name="Cernosa A."/>
            <person name="Sun X."/>
            <person name="Gostincar C."/>
            <person name="Fang C."/>
            <person name="Gunde-Cimerman N."/>
            <person name="Song Z."/>
        </authorList>
    </citation>
    <scope>NUCLEOTIDE SEQUENCE</scope>
    <source>
        <strain evidence="6">EXF-9298</strain>
    </source>
</reference>
<protein>
    <recommendedName>
        <fullName evidence="5">Serine/threonine specific protein phosphatases domain-containing protein</fullName>
    </recommendedName>
</protein>
<feature type="non-terminal residue" evidence="6">
    <location>
        <position position="1"/>
    </location>
</feature>
<feature type="transmembrane region" description="Helical" evidence="4">
    <location>
        <begin position="165"/>
        <end position="183"/>
    </location>
</feature>
<dbReference type="InterPro" id="IPR006186">
    <property type="entry name" value="Ser/Thr-sp_prot-phosphatase"/>
</dbReference>
<dbReference type="GO" id="GO:0046872">
    <property type="term" value="F:metal ion binding"/>
    <property type="evidence" value="ECO:0007669"/>
    <property type="project" value="UniProtKB-KW"/>
</dbReference>
<dbReference type="Gene3D" id="3.60.21.10">
    <property type="match status" value="1"/>
</dbReference>
<dbReference type="PANTHER" id="PTHR45668:SF5">
    <property type="entry name" value="SERINE_THREONINE-PROTEIN PHOSPHATASE 5"/>
    <property type="match status" value="1"/>
</dbReference>
<dbReference type="GO" id="GO:0016787">
    <property type="term" value="F:hydrolase activity"/>
    <property type="evidence" value="ECO:0007669"/>
    <property type="project" value="InterPro"/>
</dbReference>
<dbReference type="PRINTS" id="PR00114">
    <property type="entry name" value="STPHPHTASE"/>
</dbReference>
<evidence type="ECO:0000259" key="5">
    <source>
        <dbReference type="SMART" id="SM00156"/>
    </source>
</evidence>
<keyword evidence="3" id="KW-0464">Manganese</keyword>
<organism evidence="6 7">
    <name type="scientific">Aureobasidium melanogenum</name>
    <name type="common">Aureobasidium pullulans var. melanogenum</name>
    <dbReference type="NCBI Taxonomy" id="46634"/>
    <lineage>
        <taxon>Eukaryota</taxon>
        <taxon>Fungi</taxon>
        <taxon>Dikarya</taxon>
        <taxon>Ascomycota</taxon>
        <taxon>Pezizomycotina</taxon>
        <taxon>Dothideomycetes</taxon>
        <taxon>Dothideomycetidae</taxon>
        <taxon>Dothideales</taxon>
        <taxon>Saccotheciaceae</taxon>
        <taxon>Aureobasidium</taxon>
    </lineage>
</organism>
<dbReference type="AlphaFoldDB" id="A0A9P8JHT9"/>
<dbReference type="PANTHER" id="PTHR45668">
    <property type="entry name" value="SERINE/THREONINE-PROTEIN PHOSPHATASE 5-RELATED"/>
    <property type="match status" value="1"/>
</dbReference>
<evidence type="ECO:0000313" key="6">
    <source>
        <dbReference type="EMBL" id="KAG9925235.1"/>
    </source>
</evidence>
<gene>
    <name evidence="6" type="ORF">KCU98_g21515</name>
</gene>
<proteinExistence type="predicted"/>
<dbReference type="Proteomes" id="UP000729357">
    <property type="component" value="Unassembled WGS sequence"/>
</dbReference>
<dbReference type="InterPro" id="IPR029052">
    <property type="entry name" value="Metallo-depent_PP-like"/>
</dbReference>
<accession>A0A9P8JHT9</accession>
<evidence type="ECO:0000256" key="2">
    <source>
        <dbReference type="ARBA" id="ARBA00022723"/>
    </source>
</evidence>
<keyword evidence="4" id="KW-0472">Membrane</keyword>
<dbReference type="InterPro" id="IPR051134">
    <property type="entry name" value="PPP_phosphatase"/>
</dbReference>
<dbReference type="EMBL" id="JAHFXS010007574">
    <property type="protein sequence ID" value="KAG9925235.1"/>
    <property type="molecule type" value="Genomic_DNA"/>
</dbReference>
<evidence type="ECO:0000256" key="1">
    <source>
        <dbReference type="ARBA" id="ARBA00001936"/>
    </source>
</evidence>
<feature type="domain" description="Serine/threonine specific protein phosphatases" evidence="5">
    <location>
        <begin position="1"/>
        <end position="85"/>
    </location>
</feature>
<evidence type="ECO:0000256" key="3">
    <source>
        <dbReference type="ARBA" id="ARBA00023211"/>
    </source>
</evidence>
<name>A0A9P8JHT9_AURME</name>
<keyword evidence="4" id="KW-1133">Transmembrane helix</keyword>
<comment type="caution">
    <text evidence="6">The sequence shown here is derived from an EMBL/GenBank/DDBJ whole genome shotgun (WGS) entry which is preliminary data.</text>
</comment>
<evidence type="ECO:0000313" key="7">
    <source>
        <dbReference type="Proteomes" id="UP000729357"/>
    </source>
</evidence>
<feature type="non-terminal residue" evidence="6">
    <location>
        <position position="343"/>
    </location>
</feature>
<comment type="cofactor">
    <cofactor evidence="1">
        <name>Mn(2+)</name>
        <dbReference type="ChEBI" id="CHEBI:29035"/>
    </cofactor>
</comment>
<keyword evidence="2" id="KW-0479">Metal-binding</keyword>
<dbReference type="SUPFAM" id="SSF56300">
    <property type="entry name" value="Metallo-dependent phosphatases"/>
    <property type="match status" value="1"/>
</dbReference>
<keyword evidence="4" id="KW-0812">Transmembrane</keyword>
<reference evidence="6" key="2">
    <citation type="submission" date="2021-08" db="EMBL/GenBank/DDBJ databases">
        <authorList>
            <person name="Gostincar C."/>
            <person name="Sun X."/>
            <person name="Song Z."/>
            <person name="Gunde-Cimerman N."/>
        </authorList>
    </citation>
    <scope>NUCLEOTIDE SEQUENCE</scope>
    <source>
        <strain evidence="6">EXF-9298</strain>
    </source>
</reference>
<dbReference type="SMART" id="SM00156">
    <property type="entry name" value="PP2Ac"/>
    <property type="match status" value="1"/>
</dbReference>
<sequence length="343" mass="37882">RGPSKRGVGLQFGPDVTKRFCEKNGLEAIIRSHEVRMDGYEEEHDSKCITIFSAPNYCDSTGNRGAFINIEDDYKLQFKQFDAVKHPDIKPMAYASSPMMGMIGKKVIMPKHFHMLTTIAVLARVQEREAAVERARGMNCQQEVSVQAGYDAMHFPKLSPLQSRFIVSLAASLLVLSIYLFLWNPHFAYASEIETPNAASPLVVLEDYALDPTDDLDDAGHVYEDAQPDEQDVQYTKRATGDVVTLGGSNVPGLLNIEAGNTTIWHFTNTSLWAPYANATPGLPSPIDDGDTGDSGTIYKRQNPTTRLVYISVTTCLQPQWNGSTNQTIVPPQLTLFVSNSTS</sequence>